<reference evidence="1" key="2">
    <citation type="submission" date="2020-11" db="EMBL/GenBank/DDBJ databases">
        <authorList>
            <person name="McCartney M.A."/>
            <person name="Auch B."/>
            <person name="Kono T."/>
            <person name="Mallez S."/>
            <person name="Becker A."/>
            <person name="Gohl D.M."/>
            <person name="Silverstein K.A.T."/>
            <person name="Koren S."/>
            <person name="Bechman K.B."/>
            <person name="Herman A."/>
            <person name="Abrahante J.E."/>
            <person name="Garbe J."/>
        </authorList>
    </citation>
    <scope>NUCLEOTIDE SEQUENCE</scope>
    <source>
        <strain evidence="1">Duluth1</strain>
        <tissue evidence="1">Whole animal</tissue>
    </source>
</reference>
<name>A0A9D4ECV4_DREPO</name>
<reference evidence="1" key="1">
    <citation type="journal article" date="2019" name="bioRxiv">
        <title>The Genome of the Zebra Mussel, Dreissena polymorpha: A Resource for Invasive Species Research.</title>
        <authorList>
            <person name="McCartney M.A."/>
            <person name="Auch B."/>
            <person name="Kono T."/>
            <person name="Mallez S."/>
            <person name="Zhang Y."/>
            <person name="Obille A."/>
            <person name="Becker A."/>
            <person name="Abrahante J.E."/>
            <person name="Garbe J."/>
            <person name="Badalamenti J.P."/>
            <person name="Herman A."/>
            <person name="Mangelson H."/>
            <person name="Liachko I."/>
            <person name="Sullivan S."/>
            <person name="Sone E.D."/>
            <person name="Koren S."/>
            <person name="Silverstein K.A.T."/>
            <person name="Beckman K.B."/>
            <person name="Gohl D.M."/>
        </authorList>
    </citation>
    <scope>NUCLEOTIDE SEQUENCE</scope>
    <source>
        <strain evidence="1">Duluth1</strain>
        <tissue evidence="1">Whole animal</tissue>
    </source>
</reference>
<gene>
    <name evidence="1" type="ORF">DPMN_178162</name>
</gene>
<evidence type="ECO:0000313" key="1">
    <source>
        <dbReference type="EMBL" id="KAH3776729.1"/>
    </source>
</evidence>
<comment type="caution">
    <text evidence="1">The sequence shown here is derived from an EMBL/GenBank/DDBJ whole genome shotgun (WGS) entry which is preliminary data.</text>
</comment>
<sequence length="70" mass="8164">MGYRKNSRRLEKHESEANVFSVLSMIKLQNMSSTKGKFWRRRTGSSRMSLVSNHSQGSETVSTHFRLLFK</sequence>
<proteinExistence type="predicted"/>
<protein>
    <submittedName>
        <fullName evidence="1">Uncharacterized protein</fullName>
    </submittedName>
</protein>
<dbReference type="EMBL" id="JAIWYP010000009">
    <property type="protein sequence ID" value="KAH3776729.1"/>
    <property type="molecule type" value="Genomic_DNA"/>
</dbReference>
<dbReference type="Proteomes" id="UP000828390">
    <property type="component" value="Unassembled WGS sequence"/>
</dbReference>
<keyword evidence="2" id="KW-1185">Reference proteome</keyword>
<dbReference type="AlphaFoldDB" id="A0A9D4ECV4"/>
<evidence type="ECO:0000313" key="2">
    <source>
        <dbReference type="Proteomes" id="UP000828390"/>
    </source>
</evidence>
<accession>A0A9D4ECV4</accession>
<organism evidence="1 2">
    <name type="scientific">Dreissena polymorpha</name>
    <name type="common">Zebra mussel</name>
    <name type="synonym">Mytilus polymorpha</name>
    <dbReference type="NCBI Taxonomy" id="45954"/>
    <lineage>
        <taxon>Eukaryota</taxon>
        <taxon>Metazoa</taxon>
        <taxon>Spiralia</taxon>
        <taxon>Lophotrochozoa</taxon>
        <taxon>Mollusca</taxon>
        <taxon>Bivalvia</taxon>
        <taxon>Autobranchia</taxon>
        <taxon>Heteroconchia</taxon>
        <taxon>Euheterodonta</taxon>
        <taxon>Imparidentia</taxon>
        <taxon>Neoheterodontei</taxon>
        <taxon>Myida</taxon>
        <taxon>Dreissenoidea</taxon>
        <taxon>Dreissenidae</taxon>
        <taxon>Dreissena</taxon>
    </lineage>
</organism>